<dbReference type="InterPro" id="IPR010998">
    <property type="entry name" value="Integrase_recombinase_N"/>
</dbReference>
<dbReference type="Proteomes" id="UP000003598">
    <property type="component" value="Unassembled WGS sequence"/>
</dbReference>
<gene>
    <name evidence="5" type="ORF">HMPREF9441_01163</name>
</gene>
<dbReference type="GeneID" id="93556781"/>
<dbReference type="PROSITE" id="PS51898">
    <property type="entry name" value="TYR_RECOMBINASE"/>
    <property type="match status" value="1"/>
</dbReference>
<keyword evidence="2" id="KW-0238">DNA-binding</keyword>
<evidence type="ECO:0000259" key="4">
    <source>
        <dbReference type="PROSITE" id="PS51898"/>
    </source>
</evidence>
<dbReference type="HOGENOM" id="CLU_033139_0_0_10"/>
<dbReference type="GO" id="GO:0006310">
    <property type="term" value="P:DNA recombination"/>
    <property type="evidence" value="ECO:0007669"/>
    <property type="project" value="UniProtKB-KW"/>
</dbReference>
<dbReference type="InterPro" id="IPR011010">
    <property type="entry name" value="DNA_brk_join_enz"/>
</dbReference>
<feature type="domain" description="Tyr recombinase" evidence="4">
    <location>
        <begin position="105"/>
        <end position="291"/>
    </location>
</feature>
<sequence length="295" mass="34356">MQVFEFMLRHSMMWRKTGRTRSAETCLTALNSFKRFRKHVDLSYDEVTSGLVQRYESYLKEQGLCRNTSSFYIRQFRTCYNLAVEQGLTADRHPFRHVYTGVDKTAKRALRQEDISRIYRMDLSGLPQAAFARDIFMFSFFTRGMSFVDMAYLKKSDVSDSTLTYRRRKTGQSLSIGWEQQMQAIVDRYATEKATSYLLPLITREDGTERTQYESKMQQVNRHLKKIGQQLGLPIPLTTYCARHSWATIARDRNVPLAVISKALGHDNEQTTRIYLDSIRTSVVDDANRMIIEGL</sequence>
<organism evidence="5 6">
    <name type="scientific">Paraprevotella clara YIT 11840</name>
    <dbReference type="NCBI Taxonomy" id="762968"/>
    <lineage>
        <taxon>Bacteria</taxon>
        <taxon>Pseudomonadati</taxon>
        <taxon>Bacteroidota</taxon>
        <taxon>Bacteroidia</taxon>
        <taxon>Bacteroidales</taxon>
        <taxon>Prevotellaceae</taxon>
        <taxon>Paraprevotella</taxon>
    </lineage>
</organism>
<dbReference type="AlphaFoldDB" id="G5SP00"/>
<evidence type="ECO:0000256" key="2">
    <source>
        <dbReference type="ARBA" id="ARBA00023125"/>
    </source>
</evidence>
<dbReference type="InterPro" id="IPR002104">
    <property type="entry name" value="Integrase_catalytic"/>
</dbReference>
<dbReference type="RefSeq" id="WP_008618696.1">
    <property type="nucleotide sequence ID" value="NZ_JH376592.1"/>
</dbReference>
<evidence type="ECO:0000313" key="5">
    <source>
        <dbReference type="EMBL" id="EHH01114.1"/>
    </source>
</evidence>
<dbReference type="Pfam" id="PF13102">
    <property type="entry name" value="Phage_int_SAM_5"/>
    <property type="match status" value="1"/>
</dbReference>
<reference evidence="5 6" key="1">
    <citation type="submission" date="2011-03" db="EMBL/GenBank/DDBJ databases">
        <authorList>
            <person name="Weinstock G."/>
            <person name="Sodergren E."/>
            <person name="Clifton S."/>
            <person name="Fulton L."/>
            <person name="Fulton B."/>
            <person name="Courtney L."/>
            <person name="Fronick C."/>
            <person name="Harrison M."/>
            <person name="Strong C."/>
            <person name="Farmer C."/>
            <person name="Delahaunty K."/>
            <person name="Markovic C."/>
            <person name="Hall O."/>
            <person name="Minx P."/>
            <person name="Tomlinson C."/>
            <person name="Mitreva M."/>
            <person name="Hou S."/>
            <person name="Chen J."/>
            <person name="Wollam A."/>
            <person name="Pepin K.H."/>
            <person name="Johnson M."/>
            <person name="Bhonagiri V."/>
            <person name="Zhang X."/>
            <person name="Suruliraj S."/>
            <person name="Warren W."/>
            <person name="Chinwalla A."/>
            <person name="Mardis E.R."/>
            <person name="Wilson R.K."/>
        </authorList>
    </citation>
    <scope>NUCLEOTIDE SEQUENCE [LARGE SCALE GENOMIC DNA]</scope>
    <source>
        <strain evidence="5 6">YIT 11840</strain>
    </source>
</reference>
<keyword evidence="6" id="KW-1185">Reference proteome</keyword>
<dbReference type="InterPro" id="IPR025269">
    <property type="entry name" value="SAM-like_dom"/>
</dbReference>
<protein>
    <submittedName>
        <fullName evidence="5">Site-specific recombinase, phage integrase family</fullName>
    </submittedName>
</protein>
<keyword evidence="3" id="KW-0233">DNA recombination</keyword>
<dbReference type="InterPro" id="IPR050090">
    <property type="entry name" value="Tyrosine_recombinase_XerCD"/>
</dbReference>
<dbReference type="GO" id="GO:0015074">
    <property type="term" value="P:DNA integration"/>
    <property type="evidence" value="ECO:0007669"/>
    <property type="project" value="InterPro"/>
</dbReference>
<name>G5SP00_9BACT</name>
<dbReference type="SUPFAM" id="SSF56349">
    <property type="entry name" value="DNA breaking-rejoining enzymes"/>
    <property type="match status" value="1"/>
</dbReference>
<dbReference type="CDD" id="cd01185">
    <property type="entry name" value="INTN1_C_like"/>
    <property type="match status" value="1"/>
</dbReference>
<dbReference type="InterPro" id="IPR013762">
    <property type="entry name" value="Integrase-like_cat_sf"/>
</dbReference>
<dbReference type="PANTHER" id="PTHR30349">
    <property type="entry name" value="PHAGE INTEGRASE-RELATED"/>
    <property type="match status" value="1"/>
</dbReference>
<evidence type="ECO:0000256" key="1">
    <source>
        <dbReference type="ARBA" id="ARBA00008857"/>
    </source>
</evidence>
<dbReference type="Pfam" id="PF00589">
    <property type="entry name" value="Phage_integrase"/>
    <property type="match status" value="1"/>
</dbReference>
<comment type="caution">
    <text evidence="5">The sequence shown here is derived from an EMBL/GenBank/DDBJ whole genome shotgun (WGS) entry which is preliminary data.</text>
</comment>
<dbReference type="STRING" id="762968.HMPREF9441_01163"/>
<dbReference type="PANTHER" id="PTHR30349:SF64">
    <property type="entry name" value="PROPHAGE INTEGRASE INTD-RELATED"/>
    <property type="match status" value="1"/>
</dbReference>
<dbReference type="OrthoDB" id="5326076at2"/>
<evidence type="ECO:0000313" key="6">
    <source>
        <dbReference type="Proteomes" id="UP000003598"/>
    </source>
</evidence>
<proteinExistence type="inferred from homology"/>
<dbReference type="GO" id="GO:0003677">
    <property type="term" value="F:DNA binding"/>
    <property type="evidence" value="ECO:0007669"/>
    <property type="project" value="UniProtKB-KW"/>
</dbReference>
<dbReference type="Gene3D" id="1.10.443.10">
    <property type="entry name" value="Intergrase catalytic core"/>
    <property type="match status" value="1"/>
</dbReference>
<dbReference type="EMBL" id="AFFY01000016">
    <property type="protein sequence ID" value="EHH01114.1"/>
    <property type="molecule type" value="Genomic_DNA"/>
</dbReference>
<comment type="similarity">
    <text evidence="1">Belongs to the 'phage' integrase family.</text>
</comment>
<evidence type="ECO:0000256" key="3">
    <source>
        <dbReference type="ARBA" id="ARBA00023172"/>
    </source>
</evidence>
<accession>G5SP00</accession>
<dbReference type="Gene3D" id="1.10.150.130">
    <property type="match status" value="1"/>
</dbReference>
<dbReference type="eggNOG" id="COG0582">
    <property type="taxonomic scope" value="Bacteria"/>
</dbReference>
<dbReference type="PATRIC" id="fig|762968.3.peg.1039"/>